<dbReference type="KEGG" id="pvd:CFBP1590__2482"/>
<evidence type="ECO:0000313" key="2">
    <source>
        <dbReference type="Proteomes" id="UP000196842"/>
    </source>
</evidence>
<organism evidence="1 2">
    <name type="scientific">Pseudomonas viridiflava</name>
    <name type="common">Phytomonas viridiflava</name>
    <dbReference type="NCBI Taxonomy" id="33069"/>
    <lineage>
        <taxon>Bacteria</taxon>
        <taxon>Pseudomonadati</taxon>
        <taxon>Pseudomonadota</taxon>
        <taxon>Gammaproteobacteria</taxon>
        <taxon>Pseudomonadales</taxon>
        <taxon>Pseudomonadaceae</taxon>
        <taxon>Pseudomonas</taxon>
    </lineage>
</organism>
<sequence>MKELITAVIERKRDTKPSLTSDIASRLKHIMRVIIRELRPEAPRRRLLERCRKQRDEE</sequence>
<protein>
    <submittedName>
        <fullName evidence="1">Uncharacterized protein</fullName>
    </submittedName>
</protein>
<gene>
    <name evidence="1" type="ORF">CFBP1590__2482</name>
</gene>
<name>A0A1Y6JJD9_PSEVI</name>
<accession>A0A1Y6JJD9</accession>
<evidence type="ECO:0000313" key="1">
    <source>
        <dbReference type="EMBL" id="SMS10068.1"/>
    </source>
</evidence>
<dbReference type="Proteomes" id="UP000196842">
    <property type="component" value="Chromosome I"/>
</dbReference>
<proteinExistence type="predicted"/>
<dbReference type="AlphaFoldDB" id="A0A1Y6JJD9"/>
<dbReference type="EMBL" id="LT855380">
    <property type="protein sequence ID" value="SMS10068.1"/>
    <property type="molecule type" value="Genomic_DNA"/>
</dbReference>
<reference evidence="1 2" key="1">
    <citation type="submission" date="2017-05" db="EMBL/GenBank/DDBJ databases">
        <authorList>
            <person name="Song R."/>
            <person name="Chenine A.L."/>
            <person name="Ruprecht R.M."/>
        </authorList>
    </citation>
    <scope>NUCLEOTIDE SEQUENCE [LARGE SCALE GENOMIC DNA]</scope>
    <source>
        <strain evidence="1 2">CFBP 1590</strain>
    </source>
</reference>